<dbReference type="Gramene" id="arahy.Tifrunner.gnm2.ann2.Ah08g291300.1">
    <property type="protein sequence ID" value="arahy.Tifrunner.gnm2.ann2.Ah08g291300.1-CDS-1"/>
    <property type="gene ID" value="arahy.Tifrunner.gnm2.ann2.Ah08g291300"/>
</dbReference>
<dbReference type="InterPro" id="IPR006460">
    <property type="entry name" value="MIZ1-like_pln"/>
</dbReference>
<evidence type="ECO:0000256" key="1">
    <source>
        <dbReference type="SAM" id="MobiDB-lite"/>
    </source>
</evidence>
<dbReference type="PANTHER" id="PTHR31696:SF73">
    <property type="entry name" value="EXPRESSED PROTEIN"/>
    <property type="match status" value="1"/>
</dbReference>
<proteinExistence type="predicted"/>
<keyword evidence="3" id="KW-1185">Reference proteome</keyword>
<dbReference type="Proteomes" id="UP000289738">
    <property type="component" value="Chromosome A08"/>
</dbReference>
<protein>
    <recommendedName>
        <fullName evidence="4">Protein MIZU-KUSSEI</fullName>
    </recommendedName>
</protein>
<dbReference type="AlphaFoldDB" id="A0A445BZZ6"/>
<gene>
    <name evidence="2" type="ORF">Ahy_A08g040573</name>
</gene>
<dbReference type="PANTHER" id="PTHR31696">
    <property type="entry name" value="PROTEIN MIZU-KUSSEI 1"/>
    <property type="match status" value="1"/>
</dbReference>
<evidence type="ECO:0000313" key="3">
    <source>
        <dbReference type="Proteomes" id="UP000289738"/>
    </source>
</evidence>
<name>A0A445BZZ6_ARAHY</name>
<dbReference type="Pfam" id="PF04759">
    <property type="entry name" value="DUF617"/>
    <property type="match status" value="1"/>
</dbReference>
<feature type="compositionally biased region" description="Pro residues" evidence="1">
    <location>
        <begin position="1"/>
        <end position="19"/>
    </location>
</feature>
<sequence>MAPQLPQPQPPPPPPPKPPVQREDSGATAKKSSALNMPISLQPAYSKRRTPSRSERFFRKFKSTFRSLPIVVPPCNMPTVPRTRPGDLQIHGGKRITGTLFGHRKSRVNLAFQETPNTLPFLLLELAIPTGKLLQDMGTGMNRIAMECEKQPRNDKVELVDEPCWTMFCNGKKMGYGVKREPTDEDLSVMQLLHAVSMAVGVLPEEMSDPHDGEFSYMRAHFERVVGSKDSETYYMTMPHGNNGLELTVFFVRV</sequence>
<dbReference type="OrthoDB" id="672310at2759"/>
<feature type="region of interest" description="Disordered" evidence="1">
    <location>
        <begin position="1"/>
        <end position="37"/>
    </location>
</feature>
<comment type="caution">
    <text evidence="2">The sequence shown here is derived from an EMBL/GenBank/DDBJ whole genome shotgun (WGS) entry which is preliminary data.</text>
</comment>
<dbReference type="EMBL" id="SDMP01000008">
    <property type="protein sequence ID" value="RYR44202.1"/>
    <property type="molecule type" value="Genomic_DNA"/>
</dbReference>
<dbReference type="NCBIfam" id="TIGR01570">
    <property type="entry name" value="A_thal_3588"/>
    <property type="match status" value="1"/>
</dbReference>
<dbReference type="STRING" id="3818.A0A445BZZ6"/>
<evidence type="ECO:0008006" key="4">
    <source>
        <dbReference type="Google" id="ProtNLM"/>
    </source>
</evidence>
<reference evidence="2 3" key="1">
    <citation type="submission" date="2019-01" db="EMBL/GenBank/DDBJ databases">
        <title>Sequencing of cultivated peanut Arachis hypogaea provides insights into genome evolution and oil improvement.</title>
        <authorList>
            <person name="Chen X."/>
        </authorList>
    </citation>
    <scope>NUCLEOTIDE SEQUENCE [LARGE SCALE GENOMIC DNA]</scope>
    <source>
        <strain evidence="3">cv. Fuhuasheng</strain>
        <tissue evidence="2">Leaves</tissue>
    </source>
</reference>
<organism evidence="2 3">
    <name type="scientific">Arachis hypogaea</name>
    <name type="common">Peanut</name>
    <dbReference type="NCBI Taxonomy" id="3818"/>
    <lineage>
        <taxon>Eukaryota</taxon>
        <taxon>Viridiplantae</taxon>
        <taxon>Streptophyta</taxon>
        <taxon>Embryophyta</taxon>
        <taxon>Tracheophyta</taxon>
        <taxon>Spermatophyta</taxon>
        <taxon>Magnoliopsida</taxon>
        <taxon>eudicotyledons</taxon>
        <taxon>Gunneridae</taxon>
        <taxon>Pentapetalae</taxon>
        <taxon>rosids</taxon>
        <taxon>fabids</taxon>
        <taxon>Fabales</taxon>
        <taxon>Fabaceae</taxon>
        <taxon>Papilionoideae</taxon>
        <taxon>50 kb inversion clade</taxon>
        <taxon>dalbergioids sensu lato</taxon>
        <taxon>Dalbergieae</taxon>
        <taxon>Pterocarpus clade</taxon>
        <taxon>Arachis</taxon>
    </lineage>
</organism>
<accession>A0A445BZZ6</accession>
<evidence type="ECO:0000313" key="2">
    <source>
        <dbReference type="EMBL" id="RYR44202.1"/>
    </source>
</evidence>
<dbReference type="GO" id="GO:0010274">
    <property type="term" value="P:hydrotropism"/>
    <property type="evidence" value="ECO:0007669"/>
    <property type="project" value="InterPro"/>
</dbReference>